<gene>
    <name evidence="7" type="ORF">IFM89_009965</name>
</gene>
<keyword evidence="3" id="KW-0732">Signal</keyword>
<dbReference type="GO" id="GO:0005576">
    <property type="term" value="C:extracellular region"/>
    <property type="evidence" value="ECO:0007669"/>
    <property type="project" value="UniProtKB-SubCell"/>
</dbReference>
<comment type="caution">
    <text evidence="7">The sequence shown here is derived from an EMBL/GenBank/DDBJ whole genome shotgun (WGS) entry which is preliminary data.</text>
</comment>
<evidence type="ECO:0000313" key="7">
    <source>
        <dbReference type="EMBL" id="KAF9600516.1"/>
    </source>
</evidence>
<keyword evidence="8" id="KW-1185">Reference proteome</keyword>
<keyword evidence="2" id="KW-0964">Secreted</keyword>
<dbReference type="SMART" id="SM00856">
    <property type="entry name" value="PMEI"/>
    <property type="match status" value="1"/>
</dbReference>
<dbReference type="Proteomes" id="UP000631114">
    <property type="component" value="Unassembled WGS sequence"/>
</dbReference>
<keyword evidence="4" id="KW-1015">Disulfide bond</keyword>
<protein>
    <recommendedName>
        <fullName evidence="6">Pectinesterase inhibitor domain-containing protein</fullName>
    </recommendedName>
</protein>
<evidence type="ECO:0000256" key="2">
    <source>
        <dbReference type="ARBA" id="ARBA00022525"/>
    </source>
</evidence>
<evidence type="ECO:0000256" key="5">
    <source>
        <dbReference type="ARBA" id="ARBA00038471"/>
    </source>
</evidence>
<feature type="domain" description="Pectinesterase inhibitor" evidence="6">
    <location>
        <begin position="12"/>
        <end position="166"/>
    </location>
</feature>
<sequence>MTKCGGYSMSSIGDSYVRDACRVTRYRKLCIRSLRSFSNSARRSPRRWALAAVFVTMNEAKNVSRLLNTMKEQAFFRRRQRIALSDCIECLRDTTDSLYDSLGELRTLDARTFNLQMGNVETWVSAALSDEDSCLDGFNARRGKHVMVIHNKVVKLTHLTSNALALVSKLASYRGGSLSSP</sequence>
<dbReference type="NCBIfam" id="TIGR01614">
    <property type="entry name" value="PME_inhib"/>
    <property type="match status" value="1"/>
</dbReference>
<dbReference type="InterPro" id="IPR035513">
    <property type="entry name" value="Invertase/methylesterase_inhib"/>
</dbReference>
<evidence type="ECO:0000256" key="3">
    <source>
        <dbReference type="ARBA" id="ARBA00022729"/>
    </source>
</evidence>
<evidence type="ECO:0000259" key="6">
    <source>
        <dbReference type="SMART" id="SM00856"/>
    </source>
</evidence>
<dbReference type="PANTHER" id="PTHR31080">
    <property type="entry name" value="PECTINESTERASE INHIBITOR-LIKE"/>
    <property type="match status" value="1"/>
</dbReference>
<dbReference type="PANTHER" id="PTHR31080:SF158">
    <property type="entry name" value="PLANT INVERTASE_PECTIN METHYLESTERASE INHIBITOR SUPERFAMILY PROTEIN"/>
    <property type="match status" value="1"/>
</dbReference>
<comment type="similarity">
    <text evidence="5">Belongs to the PMEI family.</text>
</comment>
<dbReference type="FunFam" id="1.20.140.40:FF:000006">
    <property type="entry name" value="Pectinesterase inhibitor 3"/>
    <property type="match status" value="1"/>
</dbReference>
<name>A0A835HKA4_9MAGN</name>
<dbReference type="Gene3D" id="1.20.140.40">
    <property type="entry name" value="Invertase/pectin methylesterase inhibitor family protein"/>
    <property type="match status" value="1"/>
</dbReference>
<dbReference type="SUPFAM" id="SSF101148">
    <property type="entry name" value="Plant invertase/pectin methylesterase inhibitor"/>
    <property type="match status" value="1"/>
</dbReference>
<comment type="subcellular location">
    <subcellularLocation>
        <location evidence="1">Secreted</location>
        <location evidence="1">Extracellular space</location>
    </subcellularLocation>
</comment>
<organism evidence="7 8">
    <name type="scientific">Coptis chinensis</name>
    <dbReference type="NCBI Taxonomy" id="261450"/>
    <lineage>
        <taxon>Eukaryota</taxon>
        <taxon>Viridiplantae</taxon>
        <taxon>Streptophyta</taxon>
        <taxon>Embryophyta</taxon>
        <taxon>Tracheophyta</taxon>
        <taxon>Spermatophyta</taxon>
        <taxon>Magnoliopsida</taxon>
        <taxon>Ranunculales</taxon>
        <taxon>Ranunculaceae</taxon>
        <taxon>Coptidoideae</taxon>
        <taxon>Coptis</taxon>
    </lineage>
</organism>
<dbReference type="InterPro" id="IPR051955">
    <property type="entry name" value="PME_Inhibitor"/>
</dbReference>
<dbReference type="AlphaFoldDB" id="A0A835HKA4"/>
<evidence type="ECO:0000313" key="8">
    <source>
        <dbReference type="Proteomes" id="UP000631114"/>
    </source>
</evidence>
<dbReference type="InterPro" id="IPR006501">
    <property type="entry name" value="Pectinesterase_inhib_dom"/>
</dbReference>
<dbReference type="EMBL" id="JADFTS010000006">
    <property type="protein sequence ID" value="KAF9600516.1"/>
    <property type="molecule type" value="Genomic_DNA"/>
</dbReference>
<dbReference type="CDD" id="cd15798">
    <property type="entry name" value="PMEI-like_3"/>
    <property type="match status" value="1"/>
</dbReference>
<proteinExistence type="inferred from homology"/>
<dbReference type="OrthoDB" id="1430376at2759"/>
<dbReference type="Pfam" id="PF04043">
    <property type="entry name" value="PMEI"/>
    <property type="match status" value="1"/>
</dbReference>
<dbReference type="GO" id="GO:0004857">
    <property type="term" value="F:enzyme inhibitor activity"/>
    <property type="evidence" value="ECO:0007669"/>
    <property type="project" value="InterPro"/>
</dbReference>
<accession>A0A835HKA4</accession>
<reference evidence="7 8" key="1">
    <citation type="submission" date="2020-10" db="EMBL/GenBank/DDBJ databases">
        <title>The Coptis chinensis genome and diversification of protoberbering-type alkaloids.</title>
        <authorList>
            <person name="Wang B."/>
            <person name="Shu S."/>
            <person name="Song C."/>
            <person name="Liu Y."/>
        </authorList>
    </citation>
    <scope>NUCLEOTIDE SEQUENCE [LARGE SCALE GENOMIC DNA]</scope>
    <source>
        <strain evidence="7">HL-2020</strain>
        <tissue evidence="7">Leaf</tissue>
    </source>
</reference>
<evidence type="ECO:0000256" key="1">
    <source>
        <dbReference type="ARBA" id="ARBA00004239"/>
    </source>
</evidence>
<evidence type="ECO:0000256" key="4">
    <source>
        <dbReference type="ARBA" id="ARBA00023157"/>
    </source>
</evidence>